<keyword evidence="3" id="KW-0808">Transferase</keyword>
<accession>A0A369I5M2</accession>
<dbReference type="GO" id="GO:0016758">
    <property type="term" value="F:hexosyltransferase activity"/>
    <property type="evidence" value="ECO:0007669"/>
    <property type="project" value="UniProtKB-ARBA"/>
</dbReference>
<reference evidence="3 4" key="1">
    <citation type="submission" date="2018-07" db="EMBL/GenBank/DDBJ databases">
        <title>Genome analysis of Runella aurantiaca.</title>
        <authorList>
            <person name="Yang X."/>
        </authorList>
    </citation>
    <scope>NUCLEOTIDE SEQUENCE [LARGE SCALE GENOMIC DNA]</scope>
    <source>
        <strain evidence="3 4">YX9</strain>
    </source>
</reference>
<comment type="caution">
    <text evidence="3">The sequence shown here is derived from an EMBL/GenBank/DDBJ whole genome shotgun (WGS) entry which is preliminary data.</text>
</comment>
<proteinExistence type="predicted"/>
<keyword evidence="1" id="KW-0472">Membrane</keyword>
<evidence type="ECO:0000313" key="3">
    <source>
        <dbReference type="EMBL" id="RDB04342.1"/>
    </source>
</evidence>
<evidence type="ECO:0000313" key="4">
    <source>
        <dbReference type="Proteomes" id="UP000253141"/>
    </source>
</evidence>
<dbReference type="EMBL" id="QPIW01000017">
    <property type="protein sequence ID" value="RDB04342.1"/>
    <property type="molecule type" value="Genomic_DNA"/>
</dbReference>
<dbReference type="PANTHER" id="PTHR22916">
    <property type="entry name" value="GLYCOSYLTRANSFERASE"/>
    <property type="match status" value="1"/>
</dbReference>
<dbReference type="PANTHER" id="PTHR22916:SF3">
    <property type="entry name" value="UDP-GLCNAC:BETAGAL BETA-1,3-N-ACETYLGLUCOSAMINYLTRANSFERASE-LIKE PROTEIN 1"/>
    <property type="match status" value="1"/>
</dbReference>
<feature type="domain" description="Glycosyltransferase 2-like" evidence="2">
    <location>
        <begin position="12"/>
        <end position="141"/>
    </location>
</feature>
<dbReference type="Proteomes" id="UP000253141">
    <property type="component" value="Unassembled WGS sequence"/>
</dbReference>
<dbReference type="InterPro" id="IPR029044">
    <property type="entry name" value="Nucleotide-diphossugar_trans"/>
</dbReference>
<dbReference type="RefSeq" id="WP_114462674.1">
    <property type="nucleotide sequence ID" value="NZ_QPIW01000017.1"/>
</dbReference>
<evidence type="ECO:0000259" key="2">
    <source>
        <dbReference type="Pfam" id="PF00535"/>
    </source>
</evidence>
<evidence type="ECO:0000256" key="1">
    <source>
        <dbReference type="SAM" id="Phobius"/>
    </source>
</evidence>
<keyword evidence="1" id="KW-1133">Transmembrane helix</keyword>
<protein>
    <submittedName>
        <fullName evidence="3">Glycosyltransferase</fullName>
    </submittedName>
</protein>
<feature type="transmembrane region" description="Helical" evidence="1">
    <location>
        <begin position="274"/>
        <end position="291"/>
    </location>
</feature>
<dbReference type="Gene3D" id="3.90.550.10">
    <property type="entry name" value="Spore Coat Polysaccharide Biosynthesis Protein SpsA, Chain A"/>
    <property type="match status" value="1"/>
</dbReference>
<organism evidence="3 4">
    <name type="scientific">Runella aurantiaca</name>
    <dbReference type="NCBI Taxonomy" id="2282308"/>
    <lineage>
        <taxon>Bacteria</taxon>
        <taxon>Pseudomonadati</taxon>
        <taxon>Bacteroidota</taxon>
        <taxon>Cytophagia</taxon>
        <taxon>Cytophagales</taxon>
        <taxon>Spirosomataceae</taxon>
        <taxon>Runella</taxon>
    </lineage>
</organism>
<keyword evidence="4" id="KW-1185">Reference proteome</keyword>
<dbReference type="SUPFAM" id="SSF53448">
    <property type="entry name" value="Nucleotide-diphospho-sugar transferases"/>
    <property type="match status" value="1"/>
</dbReference>
<gene>
    <name evidence="3" type="ORF">DVG78_19285</name>
</gene>
<name>A0A369I5M2_9BACT</name>
<dbReference type="AlphaFoldDB" id="A0A369I5M2"/>
<dbReference type="OrthoDB" id="199095at2"/>
<dbReference type="Pfam" id="PF00535">
    <property type="entry name" value="Glycos_transf_2"/>
    <property type="match status" value="1"/>
</dbReference>
<keyword evidence="1" id="KW-0812">Transmembrane</keyword>
<dbReference type="InterPro" id="IPR001173">
    <property type="entry name" value="Glyco_trans_2-like"/>
</dbReference>
<sequence length="313" mass="37412">MIEYLDVEPLVSVFLITYNHENYISKAIDSVLMQKCNFMFEIVIGEDCSDDNTKLICEEYSKKYSNIKIITSSANVGLMNNFLRTSKACKGKYIAMLEGDDYWTDPNKLQKQVDFLESRPDFILCFHNRNHQIGDVVYEDLLCNYDEEKYFIFEEIIYASIHTLTVVFRNIFNEHPYPKQFHQLPLYDFALWAYLSLFGKCAYLNFTGATYRLHANGFYSGGDNIPNYVKWMNSQITIRSYFPKRYQRNYKNFILMLNFMLTEELRNRKVYGKYGYYLLMLFFRSIAYSNYEYVIFYKSVYKTVLKKYIKSLF</sequence>